<organism evidence="6 7">
    <name type="scientific">Spirodela intermedia</name>
    <name type="common">Intermediate duckweed</name>
    <dbReference type="NCBI Taxonomy" id="51605"/>
    <lineage>
        <taxon>Eukaryota</taxon>
        <taxon>Viridiplantae</taxon>
        <taxon>Streptophyta</taxon>
        <taxon>Embryophyta</taxon>
        <taxon>Tracheophyta</taxon>
        <taxon>Spermatophyta</taxon>
        <taxon>Magnoliopsida</taxon>
        <taxon>Liliopsida</taxon>
        <taxon>Araceae</taxon>
        <taxon>Lemnoideae</taxon>
        <taxon>Spirodela</taxon>
    </lineage>
</organism>
<dbReference type="Proteomes" id="UP000663760">
    <property type="component" value="Chromosome 2"/>
</dbReference>
<proteinExistence type="inferred from homology"/>
<protein>
    <recommendedName>
        <fullName evidence="5">DUF4005 domain-containing protein</fullName>
    </recommendedName>
</protein>
<dbReference type="Pfam" id="PF00612">
    <property type="entry name" value="IQ"/>
    <property type="match status" value="2"/>
</dbReference>
<feature type="compositionally biased region" description="Basic residues" evidence="4">
    <location>
        <begin position="269"/>
        <end position="280"/>
    </location>
</feature>
<evidence type="ECO:0000256" key="2">
    <source>
        <dbReference type="ARBA" id="ARBA00024341"/>
    </source>
</evidence>
<dbReference type="SMART" id="SM00015">
    <property type="entry name" value="IQ"/>
    <property type="match status" value="2"/>
</dbReference>
<dbReference type="PANTHER" id="PTHR32295">
    <property type="entry name" value="IQ-DOMAIN 5-RELATED"/>
    <property type="match status" value="1"/>
</dbReference>
<evidence type="ECO:0000256" key="4">
    <source>
        <dbReference type="SAM" id="MobiDB-lite"/>
    </source>
</evidence>
<dbReference type="PROSITE" id="PS50096">
    <property type="entry name" value="IQ"/>
    <property type="match status" value="2"/>
</dbReference>
<comment type="similarity">
    <text evidence="2">Belongs to the IQD family.</text>
</comment>
<feature type="domain" description="DUF4005" evidence="5">
    <location>
        <begin position="328"/>
        <end position="378"/>
    </location>
</feature>
<name>A0A7I8K422_SPIIN</name>
<feature type="region of interest" description="Disordered" evidence="4">
    <location>
        <begin position="241"/>
        <end position="282"/>
    </location>
</feature>
<comment type="subunit">
    <text evidence="3">Binds to multiple calmodulin (CaM) in the presence of Ca(2+) and CaM-like proteins.</text>
</comment>
<dbReference type="GO" id="GO:0005516">
    <property type="term" value="F:calmodulin binding"/>
    <property type="evidence" value="ECO:0007669"/>
    <property type="project" value="UniProtKB-KW"/>
</dbReference>
<reference evidence="6" key="1">
    <citation type="submission" date="2020-02" db="EMBL/GenBank/DDBJ databases">
        <authorList>
            <person name="Scholz U."/>
            <person name="Mascher M."/>
            <person name="Fiebig A."/>
        </authorList>
    </citation>
    <scope>NUCLEOTIDE SEQUENCE</scope>
</reference>
<dbReference type="InterPro" id="IPR000048">
    <property type="entry name" value="IQ_motif_EF-hand-BS"/>
</dbReference>
<evidence type="ECO:0000256" key="3">
    <source>
        <dbReference type="ARBA" id="ARBA00024378"/>
    </source>
</evidence>
<feature type="compositionally biased region" description="Low complexity" evidence="4">
    <location>
        <begin position="395"/>
        <end position="406"/>
    </location>
</feature>
<dbReference type="InterPro" id="IPR025064">
    <property type="entry name" value="DUF4005"/>
</dbReference>
<dbReference type="AlphaFoldDB" id="A0A7I8K422"/>
<evidence type="ECO:0000313" key="6">
    <source>
        <dbReference type="EMBL" id="CAA7391878.1"/>
    </source>
</evidence>
<gene>
    <name evidence="6" type="ORF">SI8410_02003087</name>
</gene>
<feature type="region of interest" description="Disordered" evidence="4">
    <location>
        <begin position="1"/>
        <end position="30"/>
    </location>
</feature>
<feature type="region of interest" description="Disordered" evidence="4">
    <location>
        <begin position="361"/>
        <end position="431"/>
    </location>
</feature>
<keyword evidence="1" id="KW-0112">Calmodulin-binding</keyword>
<feature type="region of interest" description="Disordered" evidence="4">
    <location>
        <begin position="304"/>
        <end position="338"/>
    </location>
</feature>
<dbReference type="EMBL" id="LR746265">
    <property type="protein sequence ID" value="CAA7391878.1"/>
    <property type="molecule type" value="Genomic_DNA"/>
</dbReference>
<dbReference type="OrthoDB" id="1686972at2759"/>
<accession>A0A7I8K422</accession>
<dbReference type="Gene3D" id="1.20.5.190">
    <property type="match status" value="1"/>
</dbReference>
<evidence type="ECO:0000256" key="1">
    <source>
        <dbReference type="ARBA" id="ARBA00022860"/>
    </source>
</evidence>
<dbReference type="Pfam" id="PF13178">
    <property type="entry name" value="DUF4005"/>
    <property type="match status" value="1"/>
</dbReference>
<dbReference type="PANTHER" id="PTHR32295:SF11">
    <property type="entry name" value="PROTEIN IQ-DOMAIN 22"/>
    <property type="match status" value="1"/>
</dbReference>
<sequence>MGKAGRWLRGLLRGKKPAAGGENQRQVKEKRGWSFARSFRDVERQSEGDEAAAAVVVDEVSKGASYWEGSPRPHAAASAPPSRAAAGSPIYRAASPVAGEDHQNKRAIAMAAATVAVAEAAVAAAQAAAAVVRLTGGGRCPGICVAGGKGALWAAVKIQAAFRGYLARRALRALRSLVKLQALVRGHIVRKQAAETLRCMQALLRAQVRARSCRGASSENRLPGHESRQIRLERYWESREVSSSRADGATDEDETSDKILEVDTGRSHLNSRRRAGHNHNGRSFAAVQYSTPSRDSTAAAALFTAPSPSSGEGREAYESPQLYSVSSRRGPLTPAKSDCSRSFFSGLSEYPSYMAYTESSKAKFRSQSAPRQRPESEKPAAFQRVPVVGTRCGHSSSSSSQRPSPSFHVKLAGRGYPGSGRLDSLGMPIRY</sequence>
<evidence type="ECO:0000259" key="5">
    <source>
        <dbReference type="Pfam" id="PF13178"/>
    </source>
</evidence>
<keyword evidence="7" id="KW-1185">Reference proteome</keyword>
<feature type="compositionally biased region" description="Basic and acidic residues" evidence="4">
    <location>
        <begin position="256"/>
        <end position="266"/>
    </location>
</feature>
<evidence type="ECO:0000313" key="7">
    <source>
        <dbReference type="Proteomes" id="UP000663760"/>
    </source>
</evidence>